<dbReference type="RefSeq" id="WP_086788550.1">
    <property type="nucleotide sequence ID" value="NZ_JAGIOO010000001.1"/>
</dbReference>
<feature type="coiled-coil region" evidence="1">
    <location>
        <begin position="5"/>
        <end position="36"/>
    </location>
</feature>
<dbReference type="Proteomes" id="UP001519363">
    <property type="component" value="Unassembled WGS sequence"/>
</dbReference>
<keyword evidence="2" id="KW-1133">Transmembrane helix</keyword>
<dbReference type="Pfam" id="PF12277">
    <property type="entry name" value="DUF3618"/>
    <property type="match status" value="1"/>
</dbReference>
<gene>
    <name evidence="3" type="ORF">JOF53_002095</name>
</gene>
<feature type="transmembrane region" description="Helical" evidence="2">
    <location>
        <begin position="40"/>
        <end position="57"/>
    </location>
</feature>
<comment type="caution">
    <text evidence="3">The sequence shown here is derived from an EMBL/GenBank/DDBJ whole genome shotgun (WGS) entry which is preliminary data.</text>
</comment>
<protein>
    <recommendedName>
        <fullName evidence="5">DUF3618 domain-containing protein</fullName>
    </recommendedName>
</protein>
<name>A0ABS5A9H0_9PSEU</name>
<evidence type="ECO:0000256" key="1">
    <source>
        <dbReference type="SAM" id="Coils"/>
    </source>
</evidence>
<accession>A0ABS5A9H0</accession>
<dbReference type="InterPro" id="IPR022062">
    <property type="entry name" value="DUF3618"/>
</dbReference>
<evidence type="ECO:0000313" key="3">
    <source>
        <dbReference type="EMBL" id="MBP2473223.1"/>
    </source>
</evidence>
<proteinExistence type="predicted"/>
<keyword evidence="2" id="KW-0472">Membrane</keyword>
<keyword evidence="2" id="KW-0812">Transmembrane</keyword>
<organism evidence="3 4">
    <name type="scientific">Crossiella equi</name>
    <dbReference type="NCBI Taxonomy" id="130796"/>
    <lineage>
        <taxon>Bacteria</taxon>
        <taxon>Bacillati</taxon>
        <taxon>Actinomycetota</taxon>
        <taxon>Actinomycetes</taxon>
        <taxon>Pseudonocardiales</taxon>
        <taxon>Pseudonocardiaceae</taxon>
        <taxon>Crossiella</taxon>
    </lineage>
</organism>
<evidence type="ECO:0000256" key="2">
    <source>
        <dbReference type="SAM" id="Phobius"/>
    </source>
</evidence>
<keyword evidence="4" id="KW-1185">Reference proteome</keyword>
<sequence>MSRQVEELEHQVQATRAKLGETVDELNRRAEEKMHKAAELVPFALGGLALVVILLVVRKVRSRA</sequence>
<reference evidence="3 4" key="1">
    <citation type="submission" date="2021-03" db="EMBL/GenBank/DDBJ databases">
        <title>Sequencing the genomes of 1000 actinobacteria strains.</title>
        <authorList>
            <person name="Klenk H.-P."/>
        </authorList>
    </citation>
    <scope>NUCLEOTIDE SEQUENCE [LARGE SCALE GENOMIC DNA]</scope>
    <source>
        <strain evidence="3 4">DSM 44580</strain>
    </source>
</reference>
<evidence type="ECO:0000313" key="4">
    <source>
        <dbReference type="Proteomes" id="UP001519363"/>
    </source>
</evidence>
<evidence type="ECO:0008006" key="5">
    <source>
        <dbReference type="Google" id="ProtNLM"/>
    </source>
</evidence>
<dbReference type="EMBL" id="JAGIOO010000001">
    <property type="protein sequence ID" value="MBP2473223.1"/>
    <property type="molecule type" value="Genomic_DNA"/>
</dbReference>
<keyword evidence="1" id="KW-0175">Coiled coil</keyword>